<evidence type="ECO:0000256" key="1">
    <source>
        <dbReference type="SAM" id="SignalP"/>
    </source>
</evidence>
<reference evidence="2 3" key="1">
    <citation type="submission" date="2020-04" db="EMBL/GenBank/DDBJ databases">
        <title>Hymenobacter polaris sp. nov., isolated from Arctic soil.</title>
        <authorList>
            <person name="Dahal R.H."/>
        </authorList>
    </citation>
    <scope>NUCLEOTIDE SEQUENCE [LARGE SCALE GENOMIC DNA]</scope>
    <source>
        <strain evidence="2 3">RP-2-7</strain>
    </source>
</reference>
<dbReference type="RefSeq" id="WP_169530296.1">
    <property type="nucleotide sequence ID" value="NZ_JABBGH010000001.1"/>
</dbReference>
<accession>A0A7Y0FLP8</accession>
<organism evidence="2 3">
    <name type="scientific">Hymenobacter polaris</name>
    <dbReference type="NCBI Taxonomy" id="2682546"/>
    <lineage>
        <taxon>Bacteria</taxon>
        <taxon>Pseudomonadati</taxon>
        <taxon>Bacteroidota</taxon>
        <taxon>Cytophagia</taxon>
        <taxon>Cytophagales</taxon>
        <taxon>Hymenobacteraceae</taxon>
        <taxon>Hymenobacter</taxon>
    </lineage>
</organism>
<dbReference type="InterPro" id="IPR032774">
    <property type="entry name" value="WG_beta_rep"/>
</dbReference>
<evidence type="ECO:0000313" key="2">
    <source>
        <dbReference type="EMBL" id="NML65037.1"/>
    </source>
</evidence>
<keyword evidence="1" id="KW-0732">Signal</keyword>
<comment type="caution">
    <text evidence="2">The sequence shown here is derived from an EMBL/GenBank/DDBJ whole genome shotgun (WGS) entry which is preliminary data.</text>
</comment>
<proteinExistence type="predicted"/>
<feature type="signal peptide" evidence="1">
    <location>
        <begin position="1"/>
        <end position="28"/>
    </location>
</feature>
<name>A0A7Y0FLP8_9BACT</name>
<keyword evidence="3" id="KW-1185">Reference proteome</keyword>
<dbReference type="Proteomes" id="UP000559626">
    <property type="component" value="Unassembled WGS sequence"/>
</dbReference>
<dbReference type="EMBL" id="JABBGH010000001">
    <property type="protein sequence ID" value="NML65037.1"/>
    <property type="molecule type" value="Genomic_DNA"/>
</dbReference>
<feature type="chain" id="PRO_5031508860" evidence="1">
    <location>
        <begin position="29"/>
        <end position="657"/>
    </location>
</feature>
<protein>
    <submittedName>
        <fullName evidence="2">WG repeat-containing protein</fullName>
    </submittedName>
</protein>
<dbReference type="PANTHER" id="PTHR37841">
    <property type="entry name" value="GLR2918 PROTEIN"/>
    <property type="match status" value="1"/>
</dbReference>
<dbReference type="AlphaFoldDB" id="A0A7Y0FLP8"/>
<dbReference type="PANTHER" id="PTHR37841:SF1">
    <property type="entry name" value="DUF3298 DOMAIN-CONTAINING PROTEIN"/>
    <property type="match status" value="1"/>
</dbReference>
<sequence>MRCTFVAPFLLALACGACTQFSPSTTPAALDAWFPIVVQGRWGFIDSTGAVVVAPRFAQVQEFAEGLAPVREAGHYGYLDGTGQLVLPQRYGYASPFRNGLALVQQDSTPRLIDRTGHLVPLPAAYRQLEWQPGLDKGGVWVGTLPGYNRQLLAANGKLLSYKLFERIGPLSSNRIVVVDTAALRDQEGSILAEAVGVLDSQGHQLIPYYRFSSISTFRDGVATASLYQPGDAPEPQCIIDTTGRILTRLPRNQEFADYSEAAFADGVVRVHISKDGGAANLDNSYPAVIDQRGRVLFHNRHLQRLTDFYHGRAWAQEKDDDWFLIDKKGRRLSKVAVQRPLGPSQHGDAAPAFAGGAEVVELASNEGYAALDSLGRVVRQLATPILGNDPQQVGDLLLFYAADSTQRMGFWNWRTGLLLQSRFSAISYAGYRHGLLPVVEDNRLGYLSPQGRYVWRAAAPASAPLNLDFMRRGVYMVASAPLQRYAGVGGWGQSNNFSKSSKGQPATTRTLRVQVASKSMPGTFGKLHHGHQLTIANTTADTVVFEAQNSSLTLTMQARDAQGIWRDIEYTPSSWCGNSYHQVFLAPGQYWELTVPAYSGEFATQLRARLLHRRAGATSSQQVAVYSNTFPGSVNPAQFWRPQGYSPQGIMDPYLN</sequence>
<dbReference type="PROSITE" id="PS51257">
    <property type="entry name" value="PROKAR_LIPOPROTEIN"/>
    <property type="match status" value="1"/>
</dbReference>
<evidence type="ECO:0000313" key="3">
    <source>
        <dbReference type="Proteomes" id="UP000559626"/>
    </source>
</evidence>
<dbReference type="Pfam" id="PF14903">
    <property type="entry name" value="WG_beta_rep"/>
    <property type="match status" value="2"/>
</dbReference>
<gene>
    <name evidence="2" type="ORF">HHL22_07445</name>
</gene>